<dbReference type="NCBIfam" id="TIGR03062">
    <property type="entry name" value="pip_yhgE_Cterm"/>
    <property type="match status" value="1"/>
</dbReference>
<dbReference type="OrthoDB" id="9811483at2"/>
<accession>A0A087A5C6</accession>
<dbReference type="NCBIfam" id="TIGR03061">
    <property type="entry name" value="pip_yhgE_Nterm"/>
    <property type="match status" value="1"/>
</dbReference>
<proteinExistence type="predicted"/>
<keyword evidence="4 6" id="KW-0472">Membrane</keyword>
<feature type="transmembrane region" description="Helical" evidence="6">
    <location>
        <begin position="774"/>
        <end position="792"/>
    </location>
</feature>
<sequence length="908" mass="96936">MGNVFAILKRDLIRILRVPAAWVIVTGLIFIPPLYAWFNIIGFWSPYTNTQGIQVVIANNDKGTENALVGKTNLGKQIVTQLKANHQLGWTFTDESEALNRVQSGEAYAAIVIPASFSDDMIGAITGGDQPQLEYYVNEKASAIAPKITDIGASTVDNQVNSTFVSTVSQALSDAVNKATDAAGGTADAMRSDVLDDLDDARRDVANTRKIIGSLKTTLGKTPAKTKDAREALARTQTLLGKASTGLGDLSTRINGAQSRITTFTMNANTVLDSGSSLLSQTSQQASAGVNHVTAGLTVANGAAGDAITTLQTVNDANTQAIAKLKAIAAELPNGGGAALTKAIAKLETENRHTTQTLADIKQLNTDTGATITSVSGLATSFDTATQSSLAANSAARKAITSGALPKLNGGLNTLAGTAGTIAGGLGGQNALISQTNVVLNQLDNAAASTISSLDHTDQALKQMETKLETTSTDLKALDTSSMLSDLFGGSGKDGSGKLDTDRIAKFMLSPTVIDTKILYPINAYGSGMAPLFTNMALWVGAFALAVIMKLETDDEGIEHMTITQGYMARFLMFGLFAAAQGAVTTLGDLIIGVQSVNPFAFVATGVITSLVYASIVFAFSTTFLHVGKGICVALIILQIPGASGLYPIEMMPDFFRNLYPFFPFTYSIDAFRETIGGFYGGYWFSKIGRLLLFAVVAFVLGLVVRPLMANVNRLFARQIDESDMIIGEPVHMPGTEYRMTAAVRVLANHEGYRERIERKAAAFAAQYPRLKRGALIAGLVVPAILVVTFSLTPNTKLEAMLAWLIWVLLIIAFLITIEYVRDSLRRQTELGNLDDEAIRSYIHGIERGREQARERRAQARKAKAMARAKTEAEPTAKTEQQTAPAESPEDTADAEDTAHTTEERNER</sequence>
<protein>
    <submittedName>
        <fullName evidence="8">Membrane protein</fullName>
    </submittedName>
</protein>
<dbReference type="EMBL" id="JGYS01000012">
    <property type="protein sequence ID" value="KFI53976.1"/>
    <property type="molecule type" value="Genomic_DNA"/>
</dbReference>
<dbReference type="GO" id="GO:0140359">
    <property type="term" value="F:ABC-type transporter activity"/>
    <property type="evidence" value="ECO:0007669"/>
    <property type="project" value="InterPro"/>
</dbReference>
<feature type="transmembrane region" description="Helical" evidence="6">
    <location>
        <begin position="688"/>
        <end position="709"/>
    </location>
</feature>
<evidence type="ECO:0000256" key="1">
    <source>
        <dbReference type="ARBA" id="ARBA00004141"/>
    </source>
</evidence>
<comment type="subcellular location">
    <subcellularLocation>
        <location evidence="1">Membrane</location>
        <topology evidence="1">Multi-pass membrane protein</topology>
    </subcellularLocation>
</comment>
<evidence type="ECO:0000256" key="6">
    <source>
        <dbReference type="SAM" id="Phobius"/>
    </source>
</evidence>
<evidence type="ECO:0000256" key="5">
    <source>
        <dbReference type="SAM" id="MobiDB-lite"/>
    </source>
</evidence>
<dbReference type="RefSeq" id="WP_081887353.1">
    <property type="nucleotide sequence ID" value="NZ_JDUV01000026.1"/>
</dbReference>
<reference evidence="8 9" key="1">
    <citation type="submission" date="2014-03" db="EMBL/GenBank/DDBJ databases">
        <title>Genomics of Bifidobacteria.</title>
        <authorList>
            <person name="Ventura M."/>
            <person name="Milani C."/>
            <person name="Lugli G.A."/>
        </authorList>
    </citation>
    <scope>NUCLEOTIDE SEQUENCE [LARGE SCALE GENOMIC DNA]</scope>
    <source>
        <strain evidence="8 9">DSM 23973</strain>
    </source>
</reference>
<feature type="region of interest" description="Disordered" evidence="5">
    <location>
        <begin position="850"/>
        <end position="908"/>
    </location>
</feature>
<dbReference type="AlphaFoldDB" id="A0A087A5C6"/>
<dbReference type="PANTHER" id="PTHR43077">
    <property type="entry name" value="TRANSPORT PERMEASE YVFS-RELATED"/>
    <property type="match status" value="1"/>
</dbReference>
<evidence type="ECO:0000259" key="7">
    <source>
        <dbReference type="Pfam" id="PF12698"/>
    </source>
</evidence>
<keyword evidence="3 6" id="KW-1133">Transmembrane helix</keyword>
<evidence type="ECO:0000313" key="8">
    <source>
        <dbReference type="EMBL" id="KFI53976.1"/>
    </source>
</evidence>
<keyword evidence="2 6" id="KW-0812">Transmembrane</keyword>
<evidence type="ECO:0000313" key="9">
    <source>
        <dbReference type="Proteomes" id="UP000029072"/>
    </source>
</evidence>
<name>A0A087A5C6_9BIFI</name>
<evidence type="ECO:0000256" key="3">
    <source>
        <dbReference type="ARBA" id="ARBA00022989"/>
    </source>
</evidence>
<dbReference type="GO" id="GO:0016020">
    <property type="term" value="C:membrane"/>
    <property type="evidence" value="ECO:0007669"/>
    <property type="project" value="UniProtKB-SubCell"/>
</dbReference>
<comment type="caution">
    <text evidence="8">The sequence shown here is derived from an EMBL/GenBank/DDBJ whole genome shotgun (WGS) entry which is preliminary data.</text>
</comment>
<dbReference type="InterPro" id="IPR017500">
    <property type="entry name" value="Phage_infect_YhgE_N"/>
</dbReference>
<evidence type="ECO:0000256" key="4">
    <source>
        <dbReference type="ARBA" id="ARBA00023136"/>
    </source>
</evidence>
<feature type="transmembrane region" description="Helical" evidence="6">
    <location>
        <begin position="532"/>
        <end position="551"/>
    </location>
</feature>
<feature type="domain" description="ABC-2 type transporter transmembrane" evidence="7">
    <location>
        <begin position="520"/>
        <end position="703"/>
    </location>
</feature>
<feature type="transmembrane region" description="Helical" evidence="6">
    <location>
        <begin position="20"/>
        <end position="44"/>
    </location>
</feature>
<gene>
    <name evidence="8" type="ORF">BCAL_1921</name>
</gene>
<dbReference type="STRING" id="1437609.BCAL_1921"/>
<dbReference type="InterPro" id="IPR051328">
    <property type="entry name" value="T7SS_ABC-Transporter"/>
</dbReference>
<dbReference type="Pfam" id="PF12698">
    <property type="entry name" value="ABC2_membrane_3"/>
    <property type="match status" value="2"/>
</dbReference>
<feature type="transmembrane region" description="Helical" evidence="6">
    <location>
        <begin position="627"/>
        <end position="649"/>
    </location>
</feature>
<dbReference type="PANTHER" id="PTHR43077:SF10">
    <property type="entry name" value="TRANSPORT PERMEASE PROTEIN"/>
    <property type="match status" value="1"/>
</dbReference>
<organism evidence="8 9">
    <name type="scientific">Bifidobacterium callitrichos DSM 23973</name>
    <dbReference type="NCBI Taxonomy" id="1437609"/>
    <lineage>
        <taxon>Bacteria</taxon>
        <taxon>Bacillati</taxon>
        <taxon>Actinomycetota</taxon>
        <taxon>Actinomycetes</taxon>
        <taxon>Bifidobacteriales</taxon>
        <taxon>Bifidobacteriaceae</taxon>
        <taxon>Bifidobacterium</taxon>
    </lineage>
</organism>
<feature type="transmembrane region" description="Helical" evidence="6">
    <location>
        <begin position="571"/>
        <end position="594"/>
    </location>
</feature>
<feature type="compositionally biased region" description="Basic and acidic residues" evidence="5">
    <location>
        <begin position="897"/>
        <end position="908"/>
    </location>
</feature>
<feature type="domain" description="ABC-2 type transporter transmembrane" evidence="7">
    <location>
        <begin position="29"/>
        <end position="162"/>
    </location>
</feature>
<dbReference type="eggNOG" id="COG1511">
    <property type="taxonomic scope" value="Bacteria"/>
</dbReference>
<evidence type="ECO:0000256" key="2">
    <source>
        <dbReference type="ARBA" id="ARBA00022692"/>
    </source>
</evidence>
<dbReference type="InterPro" id="IPR013525">
    <property type="entry name" value="ABC2_TM"/>
</dbReference>
<dbReference type="InterPro" id="IPR017501">
    <property type="entry name" value="Phage_infect_YhgE_C"/>
</dbReference>
<dbReference type="Gene3D" id="3.40.1710.10">
    <property type="entry name" value="abc type-2 transporter like domain"/>
    <property type="match status" value="1"/>
</dbReference>
<dbReference type="Proteomes" id="UP000029072">
    <property type="component" value="Unassembled WGS sequence"/>
</dbReference>
<feature type="transmembrane region" description="Helical" evidence="6">
    <location>
        <begin position="600"/>
        <end position="620"/>
    </location>
</feature>
<feature type="transmembrane region" description="Helical" evidence="6">
    <location>
        <begin position="804"/>
        <end position="821"/>
    </location>
</feature>